<comment type="caution">
    <text evidence="3">The sequence shown here is derived from an EMBL/GenBank/DDBJ whole genome shotgun (WGS) entry which is preliminary data.</text>
</comment>
<dbReference type="GO" id="GO:0003700">
    <property type="term" value="F:DNA-binding transcription factor activity"/>
    <property type="evidence" value="ECO:0007669"/>
    <property type="project" value="TreeGrafter"/>
</dbReference>
<dbReference type="PANTHER" id="PTHR30293">
    <property type="entry name" value="TRANSCRIPTIONAL REGULATORY PROTEIN NAC-RELATED"/>
    <property type="match status" value="1"/>
</dbReference>
<keyword evidence="4" id="KW-1185">Reference proteome</keyword>
<protein>
    <submittedName>
        <fullName evidence="3">LysR family transcriptional regulator</fullName>
    </submittedName>
</protein>
<organism evidence="3 4">
    <name type="scientific">Neisseria weixii</name>
    <dbReference type="NCBI Taxonomy" id="1853276"/>
    <lineage>
        <taxon>Bacteria</taxon>
        <taxon>Pseudomonadati</taxon>
        <taxon>Pseudomonadota</taxon>
        <taxon>Betaproteobacteria</taxon>
        <taxon>Neisseriales</taxon>
        <taxon>Neisseriaceae</taxon>
        <taxon>Neisseria</taxon>
    </lineage>
</organism>
<evidence type="ECO:0000259" key="2">
    <source>
        <dbReference type="Pfam" id="PF03466"/>
    </source>
</evidence>
<proteinExistence type="predicted"/>
<dbReference type="InterPro" id="IPR005119">
    <property type="entry name" value="LysR_subst-bd"/>
</dbReference>
<evidence type="ECO:0000256" key="1">
    <source>
        <dbReference type="ARBA" id="ARBA00023159"/>
    </source>
</evidence>
<dbReference type="GO" id="GO:2000142">
    <property type="term" value="P:regulation of DNA-templated transcription initiation"/>
    <property type="evidence" value="ECO:0007669"/>
    <property type="project" value="TreeGrafter"/>
</dbReference>
<sequence length="226" mass="25767">MLEHCGVILQQIEMIQEDLSLNSGKLSGHITLGLPPTIAKLLSLPIIREFRQHLPDAQLRITEGLSAQLQGRLQQGKIDMALLYNPAYSADVKTQLLYEERLYLMAPKNDCLLNADTPVNAEHLAALPLILPSVPNTFRLLVEQEMARHNLVPNIVMEIDSVETMLQLVAEGMGYSILSKYSIDLMNYKESIQVIPIESPQFVSRLFLRLRPNMRLRARRKKRIRF</sequence>
<keyword evidence="1" id="KW-0010">Activator</keyword>
<evidence type="ECO:0000313" key="4">
    <source>
        <dbReference type="Proteomes" id="UP000272412"/>
    </source>
</evidence>
<dbReference type="AlphaFoldDB" id="A0A3N4MJM6"/>
<dbReference type="Proteomes" id="UP000272412">
    <property type="component" value="Unassembled WGS sequence"/>
</dbReference>
<dbReference type="Pfam" id="PF03466">
    <property type="entry name" value="LysR_substrate"/>
    <property type="match status" value="1"/>
</dbReference>
<evidence type="ECO:0000313" key="3">
    <source>
        <dbReference type="EMBL" id="RPD83741.1"/>
    </source>
</evidence>
<dbReference type="SUPFAM" id="SSF53850">
    <property type="entry name" value="Periplasmic binding protein-like II"/>
    <property type="match status" value="1"/>
</dbReference>
<accession>A0A3N4MJM6</accession>
<name>A0A3N4MJM6_9NEIS</name>
<feature type="domain" description="LysR substrate-binding" evidence="2">
    <location>
        <begin position="24"/>
        <end position="219"/>
    </location>
</feature>
<dbReference type="Gene3D" id="3.40.190.290">
    <property type="match status" value="1"/>
</dbReference>
<dbReference type="RefSeq" id="WP_123804905.1">
    <property type="nucleotide sequence ID" value="NZ_RPFL01000046.1"/>
</dbReference>
<dbReference type="PANTHER" id="PTHR30293:SF0">
    <property type="entry name" value="NITROGEN ASSIMILATION REGULATORY PROTEIN NAC"/>
    <property type="match status" value="1"/>
</dbReference>
<gene>
    <name evidence="3" type="ORF">EGK74_11890</name>
</gene>
<dbReference type="EMBL" id="RPFL01000046">
    <property type="protein sequence ID" value="RPD83741.1"/>
    <property type="molecule type" value="Genomic_DNA"/>
</dbReference>
<dbReference type="OrthoDB" id="8587114at2"/>
<reference evidence="3 4" key="1">
    <citation type="submission" date="2018-11" db="EMBL/GenBank/DDBJ databases">
        <title>Neisseria weixii sp. nov. isolated from the rectal contents of plateau pika (Ochotona cruzoniae).</title>
        <authorList>
            <person name="Zhang G."/>
        </authorList>
    </citation>
    <scope>NUCLEOTIDE SEQUENCE [LARGE SCALE GENOMIC DNA]</scope>
    <source>
        <strain evidence="3 4">10009</strain>
    </source>
</reference>